<dbReference type="SMART" id="SM00164">
    <property type="entry name" value="TBC"/>
    <property type="match status" value="1"/>
</dbReference>
<dbReference type="Pfam" id="PF23436">
    <property type="entry name" value="RabGap-TBC_2"/>
    <property type="match status" value="1"/>
</dbReference>
<evidence type="ECO:0000256" key="4">
    <source>
        <dbReference type="SAM" id="MobiDB-lite"/>
    </source>
</evidence>
<evidence type="ECO:0000256" key="1">
    <source>
        <dbReference type="ARBA" id="ARBA00022468"/>
    </source>
</evidence>
<feature type="compositionally biased region" description="Basic and acidic residues" evidence="4">
    <location>
        <begin position="8"/>
        <end position="27"/>
    </location>
</feature>
<feature type="domain" description="Rab-GAP TBC" evidence="5">
    <location>
        <begin position="250"/>
        <end position="434"/>
    </location>
</feature>
<dbReference type="InterPro" id="IPR000195">
    <property type="entry name" value="Rab-GAP-TBC_dom"/>
</dbReference>
<feature type="coiled-coil region" evidence="3">
    <location>
        <begin position="919"/>
        <end position="948"/>
    </location>
</feature>
<organism evidence="6 7">
    <name type="scientific">Cercophora newfieldiana</name>
    <dbReference type="NCBI Taxonomy" id="92897"/>
    <lineage>
        <taxon>Eukaryota</taxon>
        <taxon>Fungi</taxon>
        <taxon>Dikarya</taxon>
        <taxon>Ascomycota</taxon>
        <taxon>Pezizomycotina</taxon>
        <taxon>Sordariomycetes</taxon>
        <taxon>Sordariomycetidae</taxon>
        <taxon>Sordariales</taxon>
        <taxon>Lasiosphaeriaceae</taxon>
        <taxon>Cercophora</taxon>
    </lineage>
</organism>
<sequence length="1025" mass="110466">MAAAAAVEEEKSGASPEIEKRAVDHDSLVTVRLSEPPSLYVNTAIPPNLLPSRKTMYGIEYTPTEVITKSVEEEPESDGEKEPDTPALNQGASLQEELEQSPSDSEDTENEDTEAPEGRTSSDSETVDWEQLQKTEDMESKDQGSDNVCLSTAVLLARLEQENAKIATNPKSVKVQAAEKQDISSPRRPRPPSMAQLRKLVDGPTPPALRYSVIPPPPMTELEFYMALVKDPQQTAARLPTLLSNKIRKGIPPPLRGVVWQSMSGARDTTLEEMFERLSGESSPYEGIITKDLGRSFPGVDMFRDPEGDGQRMLGRVLKCFSLYDTKIGYCQGLAFLVGPLLMHMPDKQAFCVLVRLMENYDLRHCFVPDLSGLHVRIYQFRELLRQLLPILSAHLDDLQVEPAYVSQWFLSFFAVTCPLPMLFRIYDVIFAEGASETIMRVALSLMRKNQARILACTELEDVMQLLLSRGLWDCYHYNADEFVQDFVNLSDVVTRERMAALEQGYREAKLGSGANTKASDAAQASDVTTAASRFLGRLWAASSSTPKLASFSLAASGVAATSSTSNTGNTLSPGLSAPLRPLSMLRRSTSKQSLASTFNSMDAPASTSSSSAASVLSSASTEATTISRDSAADDSSRESSKANAALVSGGASGAKDDTKYLHSQIEDLLTALGELQRNNALLASQLQKEREDRDEDRKAVRSLLDGLRKKASTDKITPSGSEKTITVADASDAAQQPSPDQLTELLDVVESRFETATDRRSSTPQTKSQLRDELARAKEQLSHELAKTQASNRRVYEVEQELATMKDQLRDSHAHVRNLHAEKQRMEKTMHGLRARASDTPASNTDNGGWFAGAAGAIGAAAGVAAPGGGLRELKLGRSKSTPSQTPSSYGKRVSSIMSHESAAPAAFNAGEYDTLLLELAQAKAAEAIAKQEAEEAKQKLETLRKAFGLALGESTSTSQPAVAATAASGASAAASAAMGMIGRLTGSTTTPSASEGLARATTAPTPASVPAANNAGGFWGWRR</sequence>
<feature type="compositionally biased region" description="Low complexity" evidence="4">
    <location>
        <begin position="604"/>
        <end position="630"/>
    </location>
</feature>
<dbReference type="SUPFAM" id="SSF47923">
    <property type="entry name" value="Ypt/Rab-GAP domain of gyp1p"/>
    <property type="match status" value="2"/>
</dbReference>
<feature type="coiled-coil region" evidence="3">
    <location>
        <begin position="666"/>
        <end position="693"/>
    </location>
</feature>
<evidence type="ECO:0000256" key="3">
    <source>
        <dbReference type="SAM" id="Coils"/>
    </source>
</evidence>
<feature type="compositionally biased region" description="Basic and acidic residues" evidence="4">
    <location>
        <begin position="631"/>
        <end position="641"/>
    </location>
</feature>
<keyword evidence="2 3" id="KW-0175">Coiled coil</keyword>
<feature type="region of interest" description="Disordered" evidence="4">
    <location>
        <begin position="170"/>
        <end position="212"/>
    </location>
</feature>
<dbReference type="FunFam" id="1.10.10.750:FF:000003">
    <property type="entry name" value="GTPase activating protein (Evi5)"/>
    <property type="match status" value="1"/>
</dbReference>
<dbReference type="Gene3D" id="1.10.8.270">
    <property type="entry name" value="putative rabgap domain of human tbc1 domain family member 14 like domains"/>
    <property type="match status" value="1"/>
</dbReference>
<evidence type="ECO:0000313" key="7">
    <source>
        <dbReference type="Proteomes" id="UP001174936"/>
    </source>
</evidence>
<dbReference type="InterPro" id="IPR035969">
    <property type="entry name" value="Rab-GAP_TBC_sf"/>
</dbReference>
<dbReference type="InterPro" id="IPR050302">
    <property type="entry name" value="Rab_GAP_TBC_domain"/>
</dbReference>
<feature type="region of interest" description="Disordered" evidence="4">
    <location>
        <begin position="987"/>
        <end position="1025"/>
    </location>
</feature>
<dbReference type="FunFam" id="1.10.472.80:FF:000027">
    <property type="entry name" value="GTPase activating protein (Evi5)"/>
    <property type="match status" value="1"/>
</dbReference>
<feature type="compositionally biased region" description="Low complexity" evidence="4">
    <location>
        <begin position="1000"/>
        <end position="1017"/>
    </location>
</feature>
<keyword evidence="1" id="KW-0343">GTPase activation</keyword>
<evidence type="ECO:0000313" key="6">
    <source>
        <dbReference type="EMBL" id="KAK0645671.1"/>
    </source>
</evidence>
<accession>A0AA39Y5Z5</accession>
<proteinExistence type="predicted"/>
<dbReference type="Proteomes" id="UP001174936">
    <property type="component" value="Unassembled WGS sequence"/>
</dbReference>
<protein>
    <submittedName>
        <fullName evidence="6">Rab-GTPase-TBC domain-containing protein</fullName>
    </submittedName>
</protein>
<dbReference type="FunFam" id="1.10.8.270:FF:000001">
    <property type="entry name" value="TBC1 domain family member 1"/>
    <property type="match status" value="1"/>
</dbReference>
<feature type="compositionally biased region" description="Polar residues" evidence="4">
    <location>
        <begin position="587"/>
        <end position="601"/>
    </location>
</feature>
<dbReference type="Gene3D" id="1.10.10.750">
    <property type="entry name" value="Ypt/Rab-GAP domain of gyp1p, domain 1"/>
    <property type="match status" value="1"/>
</dbReference>
<evidence type="ECO:0000256" key="2">
    <source>
        <dbReference type="ARBA" id="ARBA00023054"/>
    </source>
</evidence>
<dbReference type="GO" id="GO:0031267">
    <property type="term" value="F:small GTPase binding"/>
    <property type="evidence" value="ECO:0007669"/>
    <property type="project" value="TreeGrafter"/>
</dbReference>
<keyword evidence="7" id="KW-1185">Reference proteome</keyword>
<feature type="region of interest" description="Disordered" evidence="4">
    <location>
        <begin position="1"/>
        <end position="128"/>
    </location>
</feature>
<dbReference type="AlphaFoldDB" id="A0AA39Y5Z5"/>
<name>A0AA39Y5Z5_9PEZI</name>
<dbReference type="Gene3D" id="1.10.472.80">
    <property type="entry name" value="Ypt/Rab-GAP domain of gyp1p, domain 3"/>
    <property type="match status" value="1"/>
</dbReference>
<feature type="compositionally biased region" description="Acidic residues" evidence="4">
    <location>
        <begin position="96"/>
        <end position="115"/>
    </location>
</feature>
<comment type="caution">
    <text evidence="6">The sequence shown here is derived from an EMBL/GenBank/DDBJ whole genome shotgun (WGS) entry which is preliminary data.</text>
</comment>
<evidence type="ECO:0000259" key="5">
    <source>
        <dbReference type="PROSITE" id="PS50086"/>
    </source>
</evidence>
<gene>
    <name evidence="6" type="ORF">B0T16DRAFT_329928</name>
</gene>
<feature type="region of interest" description="Disordered" evidence="4">
    <location>
        <begin position="754"/>
        <end position="774"/>
    </location>
</feature>
<feature type="region of interest" description="Disordered" evidence="4">
    <location>
        <begin position="587"/>
        <end position="657"/>
    </location>
</feature>
<dbReference type="EMBL" id="JAULSV010000004">
    <property type="protein sequence ID" value="KAK0645671.1"/>
    <property type="molecule type" value="Genomic_DNA"/>
</dbReference>
<reference evidence="6" key="1">
    <citation type="submission" date="2023-06" db="EMBL/GenBank/DDBJ databases">
        <title>Genome-scale phylogeny and comparative genomics of the fungal order Sordariales.</title>
        <authorList>
            <consortium name="Lawrence Berkeley National Laboratory"/>
            <person name="Hensen N."/>
            <person name="Bonometti L."/>
            <person name="Westerberg I."/>
            <person name="Brannstrom I.O."/>
            <person name="Guillou S."/>
            <person name="Cros-Aarteil S."/>
            <person name="Calhoun S."/>
            <person name="Haridas S."/>
            <person name="Kuo A."/>
            <person name="Mondo S."/>
            <person name="Pangilinan J."/>
            <person name="Riley R."/>
            <person name="Labutti K."/>
            <person name="Andreopoulos B."/>
            <person name="Lipzen A."/>
            <person name="Chen C."/>
            <person name="Yanf M."/>
            <person name="Daum C."/>
            <person name="Ng V."/>
            <person name="Clum A."/>
            <person name="Steindorff A."/>
            <person name="Ohm R."/>
            <person name="Martin F."/>
            <person name="Silar P."/>
            <person name="Natvig D."/>
            <person name="Lalanne C."/>
            <person name="Gautier V."/>
            <person name="Ament-Velasquez S.L."/>
            <person name="Kruys A."/>
            <person name="Hutchinson M.I."/>
            <person name="Powell A.J."/>
            <person name="Barry K."/>
            <person name="Miller A.N."/>
            <person name="Grigoriev I.V."/>
            <person name="Debuchy R."/>
            <person name="Gladieux P."/>
            <person name="Thoren M.H."/>
            <person name="Johannesson H."/>
        </authorList>
    </citation>
    <scope>NUCLEOTIDE SEQUENCE</scope>
    <source>
        <strain evidence="6">SMH2532-1</strain>
    </source>
</reference>
<dbReference type="PANTHER" id="PTHR47219:SF9">
    <property type="entry name" value="GTPASE ACTIVATING PROTEIN AND CENTROSOME-ASSOCIATED, ISOFORM B"/>
    <property type="match status" value="1"/>
</dbReference>
<dbReference type="PANTHER" id="PTHR47219">
    <property type="entry name" value="RAB GTPASE-ACTIVATING PROTEIN 1-LIKE"/>
    <property type="match status" value="1"/>
</dbReference>
<dbReference type="PROSITE" id="PS50086">
    <property type="entry name" value="TBC_RABGAP"/>
    <property type="match status" value="1"/>
</dbReference>
<dbReference type="GO" id="GO:0005096">
    <property type="term" value="F:GTPase activator activity"/>
    <property type="evidence" value="ECO:0007669"/>
    <property type="project" value="UniProtKB-KW"/>
</dbReference>